<feature type="domain" description="Reverse transcriptase" evidence="3">
    <location>
        <begin position="191"/>
        <end position="250"/>
    </location>
</feature>
<comment type="caution">
    <text evidence="5">The sequence shown here is derived from an EMBL/GenBank/DDBJ whole genome shotgun (WGS) entry which is preliminary data.</text>
</comment>
<dbReference type="PANTHER" id="PTHR34047:SF8">
    <property type="entry name" value="PROTEIN YKFC"/>
    <property type="match status" value="1"/>
</dbReference>
<feature type="transmembrane region" description="Helical" evidence="2">
    <location>
        <begin position="313"/>
        <end position="332"/>
    </location>
</feature>
<evidence type="ECO:0000259" key="4">
    <source>
        <dbReference type="Pfam" id="PF08388"/>
    </source>
</evidence>
<organism evidence="5 6">
    <name type="scientific">Paenibacillus allorhizosphaerae</name>
    <dbReference type="NCBI Taxonomy" id="2849866"/>
    <lineage>
        <taxon>Bacteria</taxon>
        <taxon>Bacillati</taxon>
        <taxon>Bacillota</taxon>
        <taxon>Bacilli</taxon>
        <taxon>Bacillales</taxon>
        <taxon>Paenibacillaceae</taxon>
        <taxon>Paenibacillus</taxon>
    </lineage>
</organism>
<feature type="region of interest" description="Disordered" evidence="1">
    <location>
        <begin position="94"/>
        <end position="114"/>
    </location>
</feature>
<dbReference type="PANTHER" id="PTHR34047">
    <property type="entry name" value="NUCLEAR INTRON MATURASE 1, MITOCHONDRIAL-RELATED"/>
    <property type="match status" value="1"/>
</dbReference>
<feature type="domain" description="Reverse transcriptase" evidence="3">
    <location>
        <begin position="102"/>
        <end position="182"/>
    </location>
</feature>
<dbReference type="Pfam" id="PF08388">
    <property type="entry name" value="GIIM"/>
    <property type="match status" value="1"/>
</dbReference>
<sequence length="349" mass="40427">MNAEYTANATNENARQLQNTLYLAAKENPKRKFHALYDKVFRKNILWEARMRVKTNRGSAGVDLQTIDFIVREVGEETFIEEIKQQLRNGEYRPSPVKRKEIPKPDGKTRPLGIPTIRDRTVQMATKLVIEGIFEADFKDCSYGFRPKSSAHHALKSIRDSINWGVINWVVDVDISGYDTIWEKRFSHLGKLVRYADDLVILCRYKPQALEAIRTLKAIFGKLELTMNTSKSRLVCLWKNQDGFDFLGFHHRKMPFLHKNGTLYRLRSFPSKKAMKKMRTRVKEETAPRGRLQWPLKLMVEMLNPMIQGWRNYYALACSAIFMAIAAVLAGVHGQRQRKLEIRDLPLGG</sequence>
<feature type="domain" description="Group II intron maturase-specific" evidence="4">
    <location>
        <begin position="275"/>
        <end position="321"/>
    </location>
</feature>
<keyword evidence="2" id="KW-0472">Membrane</keyword>
<dbReference type="Proteomes" id="UP000730618">
    <property type="component" value="Unassembled WGS sequence"/>
</dbReference>
<evidence type="ECO:0000256" key="2">
    <source>
        <dbReference type="SAM" id="Phobius"/>
    </source>
</evidence>
<dbReference type="EMBL" id="CAJVCE010000024">
    <property type="protein sequence ID" value="CAG7655090.1"/>
    <property type="molecule type" value="Genomic_DNA"/>
</dbReference>
<dbReference type="CDD" id="cd01651">
    <property type="entry name" value="RT_G2_intron"/>
    <property type="match status" value="1"/>
</dbReference>
<keyword evidence="2" id="KW-1133">Transmembrane helix</keyword>
<name>A0ABM8VRB8_9BACL</name>
<feature type="compositionally biased region" description="Basic and acidic residues" evidence="1">
    <location>
        <begin position="98"/>
        <end position="109"/>
    </location>
</feature>
<proteinExistence type="predicted"/>
<evidence type="ECO:0000256" key="1">
    <source>
        <dbReference type="SAM" id="MobiDB-lite"/>
    </source>
</evidence>
<accession>A0ABM8VRB8</accession>
<dbReference type="InterPro" id="IPR013597">
    <property type="entry name" value="Mat_intron_G2"/>
</dbReference>
<gene>
    <name evidence="5" type="ORF">PAECIP111802_06010</name>
</gene>
<dbReference type="InterPro" id="IPR000477">
    <property type="entry name" value="RT_dom"/>
</dbReference>
<reference evidence="5 6" key="1">
    <citation type="submission" date="2021-06" db="EMBL/GenBank/DDBJ databases">
        <authorList>
            <person name="Criscuolo A."/>
        </authorList>
    </citation>
    <scope>NUCLEOTIDE SEQUENCE [LARGE SCALE GENOMIC DNA]</scope>
    <source>
        <strain evidence="6">CIP 111802</strain>
    </source>
</reference>
<evidence type="ECO:0008006" key="7">
    <source>
        <dbReference type="Google" id="ProtNLM"/>
    </source>
</evidence>
<dbReference type="RefSeq" id="WP_230415533.1">
    <property type="nucleotide sequence ID" value="NZ_CAJVCE010000024.1"/>
</dbReference>
<dbReference type="InterPro" id="IPR051083">
    <property type="entry name" value="GrpII_Intron_Splice-Mob/Def"/>
</dbReference>
<protein>
    <recommendedName>
        <fullName evidence="7">Group II intron reverse transcriptase/maturase</fullName>
    </recommendedName>
</protein>
<dbReference type="Pfam" id="PF00078">
    <property type="entry name" value="RVT_1"/>
    <property type="match status" value="2"/>
</dbReference>
<keyword evidence="2" id="KW-0812">Transmembrane</keyword>
<keyword evidence="6" id="KW-1185">Reference proteome</keyword>
<evidence type="ECO:0000313" key="6">
    <source>
        <dbReference type="Proteomes" id="UP000730618"/>
    </source>
</evidence>
<evidence type="ECO:0000313" key="5">
    <source>
        <dbReference type="EMBL" id="CAG7655090.1"/>
    </source>
</evidence>
<evidence type="ECO:0000259" key="3">
    <source>
        <dbReference type="Pfam" id="PF00078"/>
    </source>
</evidence>